<sequence length="912" mass="100400">MATATNWSTTVLSTATSDTEPTIVVTFDSAKYIFNAGENTGRAWIQSRGNFRKARAIFLTSVGTQRCSGLAGLFMFLADANNRGVKVAGPQGLTHYVASMRFFTKRPAMSVSVTDAPSVSAGSEAVPIYKDENITVYGVPISASMPTHVPSDTSSQTIPAKRKRSPSPDAPAKRSHHSESTNVQGSTMRHPLVKRIIEGKIAPLQLIGEDAEEWRRLMIHLMFPQAPLTAEQEREERQKARKLARQQQKRKAEDNPEGKAKELEEEPEPTPSTSQRQWDPLSANRNRRLPQFDPEGNLPRDQTLCYILVGPRSRGKFDAKKADELGVFRADRAKLTKGQSVVVTVDDGDGNKIERIVLPEDCVAPPESPQVLLLLDVPSPEHIPSLVASFENNPFYAKFRSKSAKDRSEYSVHVVSHLCGPGVLGDESYKAFMQGFADDTHHVVSSREHNADPVTFTSAAYAQVRLNKLDADMFPLPHFSVSPRRDLASVTGLPKNSILMASNSVVDMRPPRAPRPDNETLSYDHFHPAMASGSSLKSPKAIAKQIANVQSKVQLYASTHDADHQPGDDVEIVPLGTSSAVPNKYRNVSGILVRIPHSGSILLDAGEGTWGQLARLYGDDLDHYNSGAWEILRDLRCIYLSHLHGDHHIGAAKILAMRKLLKPPPTMPLFVVATRPALVYLYEQAELEDLGLNSDPATGVNIILSDALHWKKPYAFAYSMKDRNHESFMNEDEACRSAVEMCRSLNLKDFTTIDVAHKTRCYGVKLEHNDGWSIVYSADTAPTENLVEAGRNTTLLIHEASMADEEEEMAAAKAHSTASQAIGIGTSMNAKNILLTHFSARYPKILPLVMNPPGSPSEDTPGPVVALALDHARFTIKDMRKLHVYQPAIERTFAVTAAEEGDPEDDRTSISW</sequence>
<dbReference type="GO" id="GO:0042781">
    <property type="term" value="F:3'-tRNA processing endoribonuclease activity"/>
    <property type="evidence" value="ECO:0007669"/>
    <property type="project" value="UniProtKB-EC"/>
</dbReference>
<comment type="similarity">
    <text evidence="3">Belongs to the RNase Z family.</text>
</comment>
<keyword evidence="9" id="KW-0378">Hydrolase</keyword>
<evidence type="ECO:0000256" key="11">
    <source>
        <dbReference type="SAM" id="MobiDB-lite"/>
    </source>
</evidence>
<comment type="cofactor">
    <cofactor evidence="2">
        <name>Zn(2+)</name>
        <dbReference type="ChEBI" id="CHEBI:29105"/>
    </cofactor>
</comment>
<evidence type="ECO:0000256" key="4">
    <source>
        <dbReference type="ARBA" id="ARBA00012477"/>
    </source>
</evidence>
<proteinExistence type="inferred from homology"/>
<dbReference type="Proteomes" id="UP000218811">
    <property type="component" value="Unassembled WGS sequence"/>
</dbReference>
<feature type="compositionally biased region" description="Basic and acidic residues" evidence="11">
    <location>
        <begin position="250"/>
        <end position="262"/>
    </location>
</feature>
<dbReference type="OMA" id="INYICQL"/>
<feature type="region of interest" description="Disordered" evidence="11">
    <location>
        <begin position="145"/>
        <end position="187"/>
    </location>
</feature>
<dbReference type="AlphaFoldDB" id="A0A2H3K9H6"/>
<dbReference type="CDD" id="cd07718">
    <property type="entry name" value="RNaseZ_ELAC1_ELAC2-C-term-like_MBL-fold"/>
    <property type="match status" value="1"/>
</dbReference>
<keyword evidence="7" id="KW-0479">Metal-binding</keyword>
<keyword evidence="15" id="KW-1185">Reference proteome</keyword>
<dbReference type="PANTHER" id="PTHR12553:SF49">
    <property type="entry name" value="ZINC PHOSPHODIESTERASE ELAC PROTEIN 2"/>
    <property type="match status" value="1"/>
</dbReference>
<keyword evidence="10" id="KW-0862">Zinc</keyword>
<dbReference type="PANTHER" id="PTHR12553">
    <property type="entry name" value="ZINC PHOSPHODIESTERASE ELAC PROTEIN 2"/>
    <property type="match status" value="1"/>
</dbReference>
<organism evidence="14 15">
    <name type="scientific">Wolfiporia cocos (strain MD-104)</name>
    <name type="common">Brown rot fungus</name>
    <dbReference type="NCBI Taxonomy" id="742152"/>
    <lineage>
        <taxon>Eukaryota</taxon>
        <taxon>Fungi</taxon>
        <taxon>Dikarya</taxon>
        <taxon>Basidiomycota</taxon>
        <taxon>Agaricomycotina</taxon>
        <taxon>Agaricomycetes</taxon>
        <taxon>Polyporales</taxon>
        <taxon>Phaeolaceae</taxon>
        <taxon>Wolfiporia</taxon>
    </lineage>
</organism>
<evidence type="ECO:0000256" key="9">
    <source>
        <dbReference type="ARBA" id="ARBA00022801"/>
    </source>
</evidence>
<evidence type="ECO:0000313" key="15">
    <source>
        <dbReference type="Proteomes" id="UP000218811"/>
    </source>
</evidence>
<keyword evidence="5" id="KW-0819">tRNA processing</keyword>
<dbReference type="SUPFAM" id="SSF56281">
    <property type="entry name" value="Metallo-hydrolase/oxidoreductase"/>
    <property type="match status" value="2"/>
</dbReference>
<evidence type="ECO:0000256" key="8">
    <source>
        <dbReference type="ARBA" id="ARBA00022759"/>
    </source>
</evidence>
<evidence type="ECO:0000256" key="3">
    <source>
        <dbReference type="ARBA" id="ARBA00007823"/>
    </source>
</evidence>
<reference evidence="14 15" key="1">
    <citation type="journal article" date="2012" name="Science">
        <title>The Paleozoic origin of enzymatic lignin decomposition reconstructed from 31 fungal genomes.</title>
        <authorList>
            <person name="Floudas D."/>
            <person name="Binder M."/>
            <person name="Riley R."/>
            <person name="Barry K."/>
            <person name="Blanchette R.A."/>
            <person name="Henrissat B."/>
            <person name="Martinez A.T."/>
            <person name="Otillar R."/>
            <person name="Spatafora J.W."/>
            <person name="Yadav J.S."/>
            <person name="Aerts A."/>
            <person name="Benoit I."/>
            <person name="Boyd A."/>
            <person name="Carlson A."/>
            <person name="Copeland A."/>
            <person name="Coutinho P.M."/>
            <person name="de Vries R.P."/>
            <person name="Ferreira P."/>
            <person name="Findley K."/>
            <person name="Foster B."/>
            <person name="Gaskell J."/>
            <person name="Glotzer D."/>
            <person name="Gorecki P."/>
            <person name="Heitman J."/>
            <person name="Hesse C."/>
            <person name="Hori C."/>
            <person name="Igarashi K."/>
            <person name="Jurgens J.A."/>
            <person name="Kallen N."/>
            <person name="Kersten P."/>
            <person name="Kohler A."/>
            <person name="Kuees U."/>
            <person name="Kumar T.K.A."/>
            <person name="Kuo A."/>
            <person name="LaButti K."/>
            <person name="Larrondo L.F."/>
            <person name="Lindquist E."/>
            <person name="Ling A."/>
            <person name="Lombard V."/>
            <person name="Lucas S."/>
            <person name="Lundell T."/>
            <person name="Martin R."/>
            <person name="McLaughlin D.J."/>
            <person name="Morgenstern I."/>
            <person name="Morin E."/>
            <person name="Murat C."/>
            <person name="Nagy L.G."/>
            <person name="Nolan M."/>
            <person name="Ohm R.A."/>
            <person name="Patyshakuliyeva A."/>
            <person name="Rokas A."/>
            <person name="Ruiz-Duenas F.J."/>
            <person name="Sabat G."/>
            <person name="Salamov A."/>
            <person name="Samejima M."/>
            <person name="Schmutz J."/>
            <person name="Slot J.C."/>
            <person name="St John F."/>
            <person name="Stenlid J."/>
            <person name="Sun H."/>
            <person name="Sun S."/>
            <person name="Syed K."/>
            <person name="Tsang A."/>
            <person name="Wiebenga A."/>
            <person name="Young D."/>
            <person name="Pisabarro A."/>
            <person name="Eastwood D.C."/>
            <person name="Martin F."/>
            <person name="Cullen D."/>
            <person name="Grigoriev I.V."/>
            <person name="Hibbett D.S."/>
        </authorList>
    </citation>
    <scope>NUCLEOTIDE SEQUENCE [LARGE SCALE GENOMIC DNA]</scope>
    <source>
        <strain evidence="14 15">MD-104</strain>
    </source>
</reference>
<feature type="domain" description="tRNase Z endonuclease" evidence="13">
    <location>
        <begin position="11"/>
        <end position="62"/>
    </location>
</feature>
<dbReference type="STRING" id="742152.A0A2H3K9H6"/>
<evidence type="ECO:0000256" key="5">
    <source>
        <dbReference type="ARBA" id="ARBA00022694"/>
    </source>
</evidence>
<dbReference type="Pfam" id="PF13691">
    <property type="entry name" value="Lactamase_B_4"/>
    <property type="match status" value="1"/>
</dbReference>
<comment type="catalytic activity">
    <reaction evidence="1">
        <text>Endonucleolytic cleavage of RNA, removing extra 3' nucleotides from tRNA precursor, generating 3' termini of tRNAs. A 3'-hydroxy group is left at the tRNA terminus and a 5'-phosphoryl group is left at the trailer molecule.</text>
        <dbReference type="EC" id="3.1.26.11"/>
    </reaction>
</comment>
<dbReference type="EMBL" id="KB468168">
    <property type="protein sequence ID" value="PCH45067.1"/>
    <property type="molecule type" value="Genomic_DNA"/>
</dbReference>
<feature type="compositionally biased region" description="Basic residues" evidence="11">
    <location>
        <begin position="239"/>
        <end position="249"/>
    </location>
</feature>
<dbReference type="InterPro" id="IPR027794">
    <property type="entry name" value="tRNase_Z_dom"/>
</dbReference>
<evidence type="ECO:0000256" key="1">
    <source>
        <dbReference type="ARBA" id="ARBA00000402"/>
    </source>
</evidence>
<name>A0A2H3K9H6_WOLCO</name>
<evidence type="ECO:0000313" key="14">
    <source>
        <dbReference type="EMBL" id="PCH45067.1"/>
    </source>
</evidence>
<evidence type="ECO:0000259" key="13">
    <source>
        <dbReference type="Pfam" id="PF13691"/>
    </source>
</evidence>
<evidence type="ECO:0000256" key="7">
    <source>
        <dbReference type="ARBA" id="ARBA00022723"/>
    </source>
</evidence>
<protein>
    <recommendedName>
        <fullName evidence="4">ribonuclease Z</fullName>
        <ecNumber evidence="4">3.1.26.11</ecNumber>
    </recommendedName>
</protein>
<feature type="region of interest" description="Disordered" evidence="11">
    <location>
        <begin position="229"/>
        <end position="297"/>
    </location>
</feature>
<dbReference type="Gene3D" id="3.60.15.10">
    <property type="entry name" value="Ribonuclease Z/Hydroxyacylglutathione hydrolase-like"/>
    <property type="match status" value="2"/>
</dbReference>
<evidence type="ECO:0000256" key="6">
    <source>
        <dbReference type="ARBA" id="ARBA00022722"/>
    </source>
</evidence>
<dbReference type="GO" id="GO:1990180">
    <property type="term" value="P:mitochondrial tRNA 3'-end processing"/>
    <property type="evidence" value="ECO:0007669"/>
    <property type="project" value="TreeGrafter"/>
</dbReference>
<dbReference type="OrthoDB" id="527344at2759"/>
<keyword evidence="6" id="KW-0540">Nuclease</keyword>
<dbReference type="InterPro" id="IPR047151">
    <property type="entry name" value="RNZ2-like"/>
</dbReference>
<dbReference type="InterPro" id="IPR036866">
    <property type="entry name" value="RibonucZ/Hydroxyglut_hydro"/>
</dbReference>
<evidence type="ECO:0000256" key="2">
    <source>
        <dbReference type="ARBA" id="ARBA00001947"/>
    </source>
</evidence>
<evidence type="ECO:0000259" key="12">
    <source>
        <dbReference type="Pfam" id="PF12706"/>
    </source>
</evidence>
<feature type="domain" description="Metallo-beta-lactamase" evidence="12">
    <location>
        <begin position="601"/>
        <end position="838"/>
    </location>
</feature>
<accession>A0A2H3K9H6</accession>
<evidence type="ECO:0000256" key="10">
    <source>
        <dbReference type="ARBA" id="ARBA00022833"/>
    </source>
</evidence>
<dbReference type="EC" id="3.1.26.11" evidence="4"/>
<gene>
    <name evidence="14" type="ORF">WOLCODRAFT_155082</name>
</gene>
<dbReference type="InterPro" id="IPR001279">
    <property type="entry name" value="Metallo-B-lactamas"/>
</dbReference>
<dbReference type="GO" id="GO:0005739">
    <property type="term" value="C:mitochondrion"/>
    <property type="evidence" value="ECO:0007669"/>
    <property type="project" value="TreeGrafter"/>
</dbReference>
<dbReference type="GO" id="GO:0046872">
    <property type="term" value="F:metal ion binding"/>
    <property type="evidence" value="ECO:0007669"/>
    <property type="project" value="UniProtKB-KW"/>
</dbReference>
<dbReference type="Pfam" id="PF12706">
    <property type="entry name" value="Lactamase_B_2"/>
    <property type="match status" value="1"/>
</dbReference>
<keyword evidence="8" id="KW-0255">Endonuclease</keyword>